<accession>A0A929QX89</accession>
<protein>
    <submittedName>
        <fullName evidence="2">Chromosome condensation protein</fullName>
    </submittedName>
</protein>
<dbReference type="EMBL" id="JABZFZ010000065">
    <property type="protein sequence ID" value="MBF0939664.1"/>
    <property type="molecule type" value="Genomic_DNA"/>
</dbReference>
<feature type="region of interest" description="Disordered" evidence="1">
    <location>
        <begin position="56"/>
        <end position="94"/>
    </location>
</feature>
<proteinExistence type="predicted"/>
<dbReference type="Proteomes" id="UP000718630">
    <property type="component" value="Unassembled WGS sequence"/>
</dbReference>
<evidence type="ECO:0000313" key="2">
    <source>
        <dbReference type="EMBL" id="MBF0939664.1"/>
    </source>
</evidence>
<evidence type="ECO:0000256" key="1">
    <source>
        <dbReference type="SAM" id="MobiDB-lite"/>
    </source>
</evidence>
<feature type="non-terminal residue" evidence="2">
    <location>
        <position position="94"/>
    </location>
</feature>
<evidence type="ECO:0000313" key="3">
    <source>
        <dbReference type="Proteomes" id="UP000718630"/>
    </source>
</evidence>
<gene>
    <name evidence="2" type="ORF">HXK03_02135</name>
</gene>
<name>A0A929QX89_9ACTO</name>
<comment type="caution">
    <text evidence="2">The sequence shown here is derived from an EMBL/GenBank/DDBJ whole genome shotgun (WGS) entry which is preliminary data.</text>
</comment>
<sequence length="94" mass="10641">MSIDPRVTVVELYELACNRSLWSYAFFDDLESHGSSWLQLRDWCLFARGVQNFAEIPDPPAPPPELVEGSRSRGIFSRKRKPPRNPVIDGSAPP</sequence>
<reference evidence="2" key="1">
    <citation type="submission" date="2020-04" db="EMBL/GenBank/DDBJ databases">
        <title>Deep metagenomics examines the oral microbiome during advanced dental caries in children, revealing novel taxa and co-occurrences with host molecules.</title>
        <authorList>
            <person name="Baker J.L."/>
            <person name="Morton J.T."/>
            <person name="Dinis M."/>
            <person name="Alvarez R."/>
            <person name="Tran N.C."/>
            <person name="Knight R."/>
            <person name="Edlund A."/>
        </authorList>
    </citation>
    <scope>NUCLEOTIDE SEQUENCE</scope>
    <source>
        <strain evidence="2">JCVI_32_bin.64</strain>
    </source>
</reference>
<dbReference type="AlphaFoldDB" id="A0A929QX89"/>
<organism evidence="2 3">
    <name type="scientific">Schaalia georgiae</name>
    <dbReference type="NCBI Taxonomy" id="52768"/>
    <lineage>
        <taxon>Bacteria</taxon>
        <taxon>Bacillati</taxon>
        <taxon>Actinomycetota</taxon>
        <taxon>Actinomycetes</taxon>
        <taxon>Actinomycetales</taxon>
        <taxon>Actinomycetaceae</taxon>
        <taxon>Schaalia</taxon>
    </lineage>
</organism>